<dbReference type="CDD" id="cd08896">
    <property type="entry name" value="SRPBCC_CalC_Aha1-like_3"/>
    <property type="match status" value="1"/>
</dbReference>
<dbReference type="InterPro" id="IPR013538">
    <property type="entry name" value="ASHA1/2-like_C"/>
</dbReference>
<dbReference type="RefSeq" id="WP_138616940.1">
    <property type="nucleotide sequence ID" value="NZ_VCAO01000002.1"/>
</dbReference>
<dbReference type="Proteomes" id="UP000309668">
    <property type="component" value="Unassembled WGS sequence"/>
</dbReference>
<gene>
    <name evidence="3" type="ORF">FEV51_06030</name>
</gene>
<dbReference type="Pfam" id="PF08327">
    <property type="entry name" value="AHSA1"/>
    <property type="match status" value="1"/>
</dbReference>
<protein>
    <submittedName>
        <fullName evidence="3">ATPase</fullName>
    </submittedName>
</protein>
<keyword evidence="4" id="KW-1185">Reference proteome</keyword>
<evidence type="ECO:0000313" key="3">
    <source>
        <dbReference type="EMBL" id="TMM48934.1"/>
    </source>
</evidence>
<dbReference type="EMBL" id="VCAO01000002">
    <property type="protein sequence ID" value="TMM48934.1"/>
    <property type="molecule type" value="Genomic_DNA"/>
</dbReference>
<dbReference type="AlphaFoldDB" id="A0A5S3P911"/>
<sequence>MHELSVSRFIAAPTAKVWDVMANRQTEWWCPAPWRVEIAVQERRAGGRSVMTMHGPDGEMMPNEGIFLAWDEGRRFVTTDAVTGDFEPSGPFMIGIWEIAPEGDGTRYTASARHWTEEACEQHKAMGFEQGWTACAEQLAALCEAG</sequence>
<dbReference type="Gene3D" id="3.30.530.20">
    <property type="match status" value="1"/>
</dbReference>
<dbReference type="InterPro" id="IPR023393">
    <property type="entry name" value="START-like_dom_sf"/>
</dbReference>
<comment type="caution">
    <text evidence="3">The sequence shown here is derived from an EMBL/GenBank/DDBJ whole genome shotgun (WGS) entry which is preliminary data.</text>
</comment>
<name>A0A5S3P911_9SPHN</name>
<organism evidence="3 4">
    <name type="scientific">Qipengyuania marisflavi</name>
    <dbReference type="NCBI Taxonomy" id="2486356"/>
    <lineage>
        <taxon>Bacteria</taxon>
        <taxon>Pseudomonadati</taxon>
        <taxon>Pseudomonadota</taxon>
        <taxon>Alphaproteobacteria</taxon>
        <taxon>Sphingomonadales</taxon>
        <taxon>Erythrobacteraceae</taxon>
        <taxon>Qipengyuania</taxon>
    </lineage>
</organism>
<evidence type="ECO:0000313" key="4">
    <source>
        <dbReference type="Proteomes" id="UP000309668"/>
    </source>
</evidence>
<dbReference type="OrthoDB" id="9805228at2"/>
<comment type="similarity">
    <text evidence="1">Belongs to the AHA1 family.</text>
</comment>
<evidence type="ECO:0000259" key="2">
    <source>
        <dbReference type="Pfam" id="PF08327"/>
    </source>
</evidence>
<dbReference type="SUPFAM" id="SSF55961">
    <property type="entry name" value="Bet v1-like"/>
    <property type="match status" value="1"/>
</dbReference>
<feature type="domain" description="Activator of Hsp90 ATPase homologue 1/2-like C-terminal" evidence="2">
    <location>
        <begin position="12"/>
        <end position="143"/>
    </location>
</feature>
<reference evidence="3 4" key="1">
    <citation type="submission" date="2019-05" db="EMBL/GenBank/DDBJ databases">
        <title>Erythrobacter marisflavi sp. nov., isolated from isolated from water of an estuary environment.</title>
        <authorList>
            <person name="Yoon J.-H."/>
        </authorList>
    </citation>
    <scope>NUCLEOTIDE SEQUENCE [LARGE SCALE GENOMIC DNA]</scope>
    <source>
        <strain evidence="3 4">KEM-5</strain>
    </source>
</reference>
<accession>A0A5S3P911</accession>
<proteinExistence type="inferred from homology"/>
<evidence type="ECO:0000256" key="1">
    <source>
        <dbReference type="ARBA" id="ARBA00006817"/>
    </source>
</evidence>